<dbReference type="InterPro" id="IPR020846">
    <property type="entry name" value="MFS_dom"/>
</dbReference>
<feature type="transmembrane region" description="Helical" evidence="6">
    <location>
        <begin position="30"/>
        <end position="52"/>
    </location>
</feature>
<evidence type="ECO:0000256" key="2">
    <source>
        <dbReference type="ARBA" id="ARBA00022692"/>
    </source>
</evidence>
<dbReference type="Gene3D" id="1.20.1250.20">
    <property type="entry name" value="MFS general substrate transporter like domains"/>
    <property type="match status" value="2"/>
</dbReference>
<dbReference type="GO" id="GO:0022857">
    <property type="term" value="F:transmembrane transporter activity"/>
    <property type="evidence" value="ECO:0007669"/>
    <property type="project" value="InterPro"/>
</dbReference>
<sequence length="438" mass="45347">MTASPTLRGGPESRTEGSTAIRTEPRLRRVMAGLLFCFTLVAYLDKVILGLVAQPVIHQLHLSAAQFGFVGTAAGLLGPPAALLYSFVADRMPARAALCVLAVLWSLSQLPLFFAASASVLLATRFALGATEGPGFPAAHATVYTWFPNDRRGVPAALLTSGASLAKLALAPALTAVVIAFGWQTGFLVVGLIGLVWAAVWGLVGRAGPYRSARGRDQAPQGPRAPLRTILLTRTFIGSVIGLFVSNMLIAVVLTWLPSYFQTGLGFSQAAAGSLFGLPNVAGLVFLFTLGWWSDWRLRRGGSSRIGRGVAGGAVLTAGGVLLALIPLTTTVPAALLLVVLGYGLTLAVQSVSNPAVAETAPPAQRARVLAVALAFGALGGVISPWLGGVVLDAAKTPAQGYSHAFLLLGVAIAVGGVCYGLLVNPGRDLEHVLRHAK</sequence>
<feature type="transmembrane region" description="Helical" evidence="6">
    <location>
        <begin position="187"/>
        <end position="204"/>
    </location>
</feature>
<dbReference type="PANTHER" id="PTHR11662:SF450">
    <property type="entry name" value="BLR1003 PROTEIN"/>
    <property type="match status" value="1"/>
</dbReference>
<dbReference type="Proteomes" id="UP000007842">
    <property type="component" value="Plasmid pSCATT"/>
</dbReference>
<evidence type="ECO:0000256" key="3">
    <source>
        <dbReference type="ARBA" id="ARBA00022989"/>
    </source>
</evidence>
<feature type="transmembrane region" description="Helical" evidence="6">
    <location>
        <begin position="404"/>
        <end position="425"/>
    </location>
</feature>
<dbReference type="OrthoDB" id="4474610at2"/>
<evidence type="ECO:0000256" key="5">
    <source>
        <dbReference type="SAM" id="MobiDB-lite"/>
    </source>
</evidence>
<protein>
    <submittedName>
        <fullName evidence="8">Major facilitator transporter</fullName>
    </submittedName>
</protein>
<feature type="transmembrane region" description="Helical" evidence="6">
    <location>
        <begin position="270"/>
        <end position="294"/>
    </location>
</feature>
<keyword evidence="9" id="KW-1185">Reference proteome</keyword>
<feature type="transmembrane region" description="Helical" evidence="6">
    <location>
        <begin position="64"/>
        <end position="85"/>
    </location>
</feature>
<feature type="transmembrane region" description="Helical" evidence="6">
    <location>
        <begin position="236"/>
        <end position="258"/>
    </location>
</feature>
<keyword evidence="4 6" id="KW-0472">Membrane</keyword>
<feature type="transmembrane region" description="Helical" evidence="6">
    <location>
        <begin position="306"/>
        <end position="328"/>
    </location>
</feature>
<comment type="subcellular location">
    <subcellularLocation>
        <location evidence="1">Cell membrane</location>
        <topology evidence="1">Multi-pass membrane protein</topology>
    </subcellularLocation>
</comment>
<dbReference type="InterPro" id="IPR011701">
    <property type="entry name" value="MFS"/>
</dbReference>
<reference evidence="9" key="1">
    <citation type="submission" date="2011-12" db="EMBL/GenBank/DDBJ databases">
        <title>Complete genome sequence of Streptomyces cattleya strain DSM 46488.</title>
        <authorList>
            <person name="Ou H.-Y."/>
            <person name="Li P."/>
            <person name="Zhao C."/>
            <person name="O'Hagan D."/>
            <person name="Deng Z."/>
        </authorList>
    </citation>
    <scope>NUCLEOTIDE SEQUENCE [LARGE SCALE GENOMIC DNA]</scope>
    <source>
        <strain evidence="9">ATCC 35852 / DSM 46488 / JCM 4925 / NBRC 14057 / NRRL 8057</strain>
        <plasmid evidence="9">Plasmid pSCATT</plasmid>
    </source>
</reference>
<dbReference type="SUPFAM" id="SSF103473">
    <property type="entry name" value="MFS general substrate transporter"/>
    <property type="match status" value="1"/>
</dbReference>
<dbReference type="PATRIC" id="fig|1003195.11.peg.1437"/>
<evidence type="ECO:0000256" key="6">
    <source>
        <dbReference type="SAM" id="Phobius"/>
    </source>
</evidence>
<dbReference type="EMBL" id="CP003229">
    <property type="protein sequence ID" value="AEW98435.1"/>
    <property type="molecule type" value="Genomic_DNA"/>
</dbReference>
<proteinExistence type="predicted"/>
<keyword evidence="8" id="KW-0614">Plasmid</keyword>
<feature type="transmembrane region" description="Helical" evidence="6">
    <location>
        <begin position="334"/>
        <end position="357"/>
    </location>
</feature>
<evidence type="ECO:0000313" key="8">
    <source>
        <dbReference type="EMBL" id="AEW98435.1"/>
    </source>
</evidence>
<evidence type="ECO:0000256" key="1">
    <source>
        <dbReference type="ARBA" id="ARBA00004651"/>
    </source>
</evidence>
<dbReference type="KEGG" id="scy:SCATT_p02420"/>
<accession>G8XEY4</accession>
<accession>F8JKS0</accession>
<dbReference type="GO" id="GO:0005886">
    <property type="term" value="C:plasma membrane"/>
    <property type="evidence" value="ECO:0007669"/>
    <property type="project" value="UniProtKB-SubCell"/>
</dbReference>
<keyword evidence="3 6" id="KW-1133">Transmembrane helix</keyword>
<dbReference type="PANTHER" id="PTHR11662">
    <property type="entry name" value="SOLUTE CARRIER FAMILY 17"/>
    <property type="match status" value="1"/>
</dbReference>
<feature type="transmembrane region" description="Helical" evidence="6">
    <location>
        <begin position="369"/>
        <end position="392"/>
    </location>
</feature>
<dbReference type="AlphaFoldDB" id="F8JKS0"/>
<dbReference type="Pfam" id="PF07690">
    <property type="entry name" value="MFS_1"/>
    <property type="match status" value="1"/>
</dbReference>
<dbReference type="InterPro" id="IPR036259">
    <property type="entry name" value="MFS_trans_sf"/>
</dbReference>
<dbReference type="HOGENOM" id="CLU_001265_5_1_11"/>
<feature type="domain" description="Major facilitator superfamily (MFS) profile" evidence="7">
    <location>
        <begin position="31"/>
        <end position="428"/>
    </location>
</feature>
<feature type="region of interest" description="Disordered" evidence="5">
    <location>
        <begin position="1"/>
        <end position="20"/>
    </location>
</feature>
<dbReference type="PROSITE" id="PS50850">
    <property type="entry name" value="MFS"/>
    <property type="match status" value="1"/>
</dbReference>
<feature type="transmembrane region" description="Helical" evidence="6">
    <location>
        <begin position="97"/>
        <end position="120"/>
    </location>
</feature>
<dbReference type="RefSeq" id="WP_014151932.1">
    <property type="nucleotide sequence ID" value="NC_016113.1"/>
</dbReference>
<dbReference type="InterPro" id="IPR050382">
    <property type="entry name" value="MFS_Na/Anion_cotransporter"/>
</dbReference>
<geneLocation type="plasmid" evidence="8 9">
    <name>pSCATT</name>
</geneLocation>
<name>F8JKS0_STREN</name>
<evidence type="ECO:0000256" key="4">
    <source>
        <dbReference type="ARBA" id="ARBA00023136"/>
    </source>
</evidence>
<gene>
    <name evidence="8" type="ordered locus">SCATT_p02420</name>
</gene>
<evidence type="ECO:0000259" key="7">
    <source>
        <dbReference type="PROSITE" id="PS50850"/>
    </source>
</evidence>
<evidence type="ECO:0000313" key="9">
    <source>
        <dbReference type="Proteomes" id="UP000007842"/>
    </source>
</evidence>
<keyword evidence="2 6" id="KW-0812">Transmembrane</keyword>
<organism evidence="8 9">
    <name type="scientific">Streptantibioticus cattleyicolor (strain ATCC 35852 / DSM 46488 / JCM 4925 / NBRC 14057 / NRRL 8057)</name>
    <name type="common">Streptomyces cattleya</name>
    <dbReference type="NCBI Taxonomy" id="1003195"/>
    <lineage>
        <taxon>Bacteria</taxon>
        <taxon>Bacillati</taxon>
        <taxon>Actinomycetota</taxon>
        <taxon>Actinomycetes</taxon>
        <taxon>Kitasatosporales</taxon>
        <taxon>Streptomycetaceae</taxon>
        <taxon>Streptantibioticus</taxon>
    </lineage>
</organism>
<dbReference type="KEGG" id="sct:SCAT_p1485"/>